<dbReference type="PANTHER" id="PTHR24379">
    <property type="entry name" value="KRAB AND ZINC FINGER DOMAIN-CONTAINING"/>
    <property type="match status" value="1"/>
</dbReference>
<evidence type="ECO:0000259" key="6">
    <source>
        <dbReference type="PROSITE" id="PS50157"/>
    </source>
</evidence>
<dbReference type="SMART" id="SM00355">
    <property type="entry name" value="ZnF_C2H2"/>
    <property type="match status" value="8"/>
</dbReference>
<feature type="domain" description="C2H2-type" evidence="6">
    <location>
        <begin position="108"/>
        <end position="137"/>
    </location>
</feature>
<evidence type="ECO:0000256" key="1">
    <source>
        <dbReference type="ARBA" id="ARBA00022723"/>
    </source>
</evidence>
<feature type="domain" description="C2H2-type" evidence="6">
    <location>
        <begin position="51"/>
        <end position="78"/>
    </location>
</feature>
<feature type="domain" description="C2H2-type" evidence="6">
    <location>
        <begin position="223"/>
        <end position="248"/>
    </location>
</feature>
<feature type="domain" description="C2H2-type" evidence="6">
    <location>
        <begin position="195"/>
        <end position="222"/>
    </location>
</feature>
<feature type="domain" description="C2H2-type" evidence="6">
    <location>
        <begin position="79"/>
        <end position="106"/>
    </location>
</feature>
<evidence type="ECO:0000256" key="3">
    <source>
        <dbReference type="ARBA" id="ARBA00022771"/>
    </source>
</evidence>
<dbReference type="PROSITE" id="PS50157">
    <property type="entry name" value="ZINC_FINGER_C2H2_2"/>
    <property type="match status" value="8"/>
</dbReference>
<dbReference type="AlphaFoldDB" id="A0AAW2I2W5"/>
<accession>A0AAW2I2W5</accession>
<dbReference type="FunFam" id="3.30.160.60:FF:000072">
    <property type="entry name" value="zinc finger protein 143 isoform X1"/>
    <property type="match status" value="1"/>
</dbReference>
<comment type="caution">
    <text evidence="7">The sequence shown here is derived from an EMBL/GenBank/DDBJ whole genome shotgun (WGS) entry which is preliminary data.</text>
</comment>
<keyword evidence="3 5" id="KW-0863">Zinc-finger</keyword>
<dbReference type="InterPro" id="IPR036236">
    <property type="entry name" value="Znf_C2H2_sf"/>
</dbReference>
<protein>
    <recommendedName>
        <fullName evidence="6">C2H2-type domain-containing protein</fullName>
    </recommendedName>
</protein>
<name>A0AAW2I2W5_9NEOP</name>
<keyword evidence="4" id="KW-0862">Zinc</keyword>
<dbReference type="SUPFAM" id="SSF57667">
    <property type="entry name" value="beta-beta-alpha zinc fingers"/>
    <property type="match status" value="4"/>
</dbReference>
<feature type="domain" description="C2H2-type" evidence="6">
    <location>
        <begin position="167"/>
        <end position="194"/>
    </location>
</feature>
<reference evidence="7" key="1">
    <citation type="journal article" date="2024" name="Gigascience">
        <title>Chromosome-level genome of the poultry shaft louse Menopon gallinae provides insight into the host-switching and adaptive evolution of parasitic lice.</title>
        <authorList>
            <person name="Xu Y."/>
            <person name="Ma L."/>
            <person name="Liu S."/>
            <person name="Liang Y."/>
            <person name="Liu Q."/>
            <person name="He Z."/>
            <person name="Tian L."/>
            <person name="Duan Y."/>
            <person name="Cai W."/>
            <person name="Li H."/>
            <person name="Song F."/>
        </authorList>
    </citation>
    <scope>NUCLEOTIDE SEQUENCE</scope>
    <source>
        <strain evidence="7">Cailab_2023a</strain>
    </source>
</reference>
<evidence type="ECO:0000256" key="4">
    <source>
        <dbReference type="ARBA" id="ARBA00022833"/>
    </source>
</evidence>
<dbReference type="EMBL" id="JARGDH010000002">
    <property type="protein sequence ID" value="KAL0276362.1"/>
    <property type="molecule type" value="Genomic_DNA"/>
</dbReference>
<gene>
    <name evidence="7" type="ORF">PYX00_003952</name>
</gene>
<dbReference type="Gene3D" id="3.30.160.60">
    <property type="entry name" value="Classic Zinc Finger"/>
    <property type="match status" value="5"/>
</dbReference>
<dbReference type="PROSITE" id="PS00028">
    <property type="entry name" value="ZINC_FINGER_C2H2_1"/>
    <property type="match status" value="7"/>
</dbReference>
<dbReference type="Pfam" id="PF00096">
    <property type="entry name" value="zf-C2H2"/>
    <property type="match status" value="3"/>
</dbReference>
<dbReference type="Pfam" id="PF13912">
    <property type="entry name" value="zf-C2H2_6"/>
    <property type="match status" value="1"/>
</dbReference>
<evidence type="ECO:0000256" key="5">
    <source>
        <dbReference type="PROSITE-ProRule" id="PRU00042"/>
    </source>
</evidence>
<feature type="domain" description="C2H2-type" evidence="6">
    <location>
        <begin position="20"/>
        <end position="47"/>
    </location>
</feature>
<keyword evidence="2" id="KW-0677">Repeat</keyword>
<organism evidence="7">
    <name type="scientific">Menopon gallinae</name>
    <name type="common">poultry shaft louse</name>
    <dbReference type="NCBI Taxonomy" id="328185"/>
    <lineage>
        <taxon>Eukaryota</taxon>
        <taxon>Metazoa</taxon>
        <taxon>Ecdysozoa</taxon>
        <taxon>Arthropoda</taxon>
        <taxon>Hexapoda</taxon>
        <taxon>Insecta</taxon>
        <taxon>Pterygota</taxon>
        <taxon>Neoptera</taxon>
        <taxon>Paraneoptera</taxon>
        <taxon>Psocodea</taxon>
        <taxon>Troctomorpha</taxon>
        <taxon>Phthiraptera</taxon>
        <taxon>Amblycera</taxon>
        <taxon>Menoponidae</taxon>
        <taxon>Menopon</taxon>
    </lineage>
</organism>
<evidence type="ECO:0000256" key="2">
    <source>
        <dbReference type="ARBA" id="ARBA00022737"/>
    </source>
</evidence>
<dbReference type="FunFam" id="3.30.160.60:FF:000100">
    <property type="entry name" value="Zinc finger 45-like"/>
    <property type="match status" value="1"/>
</dbReference>
<keyword evidence="1" id="KW-0479">Metal-binding</keyword>
<feature type="domain" description="C2H2-type" evidence="6">
    <location>
        <begin position="139"/>
        <end position="166"/>
    </location>
</feature>
<proteinExistence type="predicted"/>
<dbReference type="InterPro" id="IPR013087">
    <property type="entry name" value="Znf_C2H2_type"/>
</dbReference>
<dbReference type="GO" id="GO:0008270">
    <property type="term" value="F:zinc ion binding"/>
    <property type="evidence" value="ECO:0007669"/>
    <property type="project" value="UniProtKB-KW"/>
</dbReference>
<sequence>MNEHRKYHEGVVSDDPIARTICEVCGRKLSNNASLAKHRRLHETEKESLLLKCKICERGFRRESSLNRHVSAHLNPNYFECEECKLPLPSAASLQRHRLSHQGSSSTFDCKVCKVSFLTKDRLNAHQTHTGHQQDRKRFECNVCHERFFVGREFSRHIKLHPKYKMSECTLCGKRLSTVQSLMLHLSRHFESNSILCPHCGKQFFEANHLKVHIRTHTGEKPYTCPHCSKGFVTRTRCKQHINLIHQGIGCDLIQSSISKKVAVFEAFEAPS</sequence>
<dbReference type="PANTHER" id="PTHR24379:SF121">
    <property type="entry name" value="C2H2-TYPE DOMAIN-CONTAINING PROTEIN"/>
    <property type="match status" value="1"/>
</dbReference>
<evidence type="ECO:0000313" key="7">
    <source>
        <dbReference type="EMBL" id="KAL0276362.1"/>
    </source>
</evidence>